<organism evidence="2 3">
    <name type="scientific">Anisodus tanguticus</name>
    <dbReference type="NCBI Taxonomy" id="243964"/>
    <lineage>
        <taxon>Eukaryota</taxon>
        <taxon>Viridiplantae</taxon>
        <taxon>Streptophyta</taxon>
        <taxon>Embryophyta</taxon>
        <taxon>Tracheophyta</taxon>
        <taxon>Spermatophyta</taxon>
        <taxon>Magnoliopsida</taxon>
        <taxon>eudicotyledons</taxon>
        <taxon>Gunneridae</taxon>
        <taxon>Pentapetalae</taxon>
        <taxon>asterids</taxon>
        <taxon>lamiids</taxon>
        <taxon>Solanales</taxon>
        <taxon>Solanaceae</taxon>
        <taxon>Solanoideae</taxon>
        <taxon>Hyoscyameae</taxon>
        <taxon>Anisodus</taxon>
    </lineage>
</organism>
<gene>
    <name evidence="2" type="ORF">RND71_029377</name>
</gene>
<dbReference type="AlphaFoldDB" id="A0AAE1V685"/>
<comment type="caution">
    <text evidence="2">The sequence shown here is derived from an EMBL/GenBank/DDBJ whole genome shotgun (WGS) entry which is preliminary data.</text>
</comment>
<accession>A0AAE1V685</accession>
<dbReference type="EMBL" id="JAVYJV010000016">
    <property type="protein sequence ID" value="KAK4350064.1"/>
    <property type="molecule type" value="Genomic_DNA"/>
</dbReference>
<proteinExistence type="predicted"/>
<name>A0AAE1V685_9SOLA</name>
<evidence type="ECO:0000259" key="1">
    <source>
        <dbReference type="Pfam" id="PF12776"/>
    </source>
</evidence>
<sequence>MPKKSKAPSSDTNASDNNSSIVWSHVMDDVLIDAYHHEHISGNRAGGTFTTYAMNNILKELQENFHKGENS</sequence>
<protein>
    <recommendedName>
        <fullName evidence="1">Myb/SANT-like domain-containing protein</fullName>
    </recommendedName>
</protein>
<evidence type="ECO:0000313" key="3">
    <source>
        <dbReference type="Proteomes" id="UP001291623"/>
    </source>
</evidence>
<dbReference type="Pfam" id="PF12776">
    <property type="entry name" value="Myb_DNA-bind_3"/>
    <property type="match status" value="1"/>
</dbReference>
<evidence type="ECO:0000313" key="2">
    <source>
        <dbReference type="EMBL" id="KAK4350064.1"/>
    </source>
</evidence>
<dbReference type="InterPro" id="IPR024752">
    <property type="entry name" value="Myb/SANT-like_dom"/>
</dbReference>
<dbReference type="Proteomes" id="UP001291623">
    <property type="component" value="Unassembled WGS sequence"/>
</dbReference>
<reference evidence="2" key="1">
    <citation type="submission" date="2023-12" db="EMBL/GenBank/DDBJ databases">
        <title>Genome assembly of Anisodus tanguticus.</title>
        <authorList>
            <person name="Wang Y.-J."/>
        </authorList>
    </citation>
    <scope>NUCLEOTIDE SEQUENCE</scope>
    <source>
        <strain evidence="2">KB-2021</strain>
        <tissue evidence="2">Leaf</tissue>
    </source>
</reference>
<feature type="domain" description="Myb/SANT-like" evidence="1">
    <location>
        <begin position="23"/>
        <end position="66"/>
    </location>
</feature>
<keyword evidence="3" id="KW-1185">Reference proteome</keyword>